<proteinExistence type="predicted"/>
<dbReference type="InterPro" id="IPR010287">
    <property type="entry name" value="DUF892_YciF-like"/>
</dbReference>
<dbReference type="SUPFAM" id="SSF47240">
    <property type="entry name" value="Ferritin-like"/>
    <property type="match status" value="1"/>
</dbReference>
<dbReference type="Gene3D" id="1.20.1260.10">
    <property type="match status" value="1"/>
</dbReference>
<sequence length="184" mass="19717">MAKTSGTTKKTTRSASAGLSAAAGLTDLLKQRLQTIYWAESELVKTLPQLKEQSNSQELQAAITEHIAQTQMHVTRLEEVFNALNEKAGAVKCEGLQGILKEGAVTISRAEQGPVRDAAIIGACQLVEHYEIASYGTLAAYAKVLNEKQVLDLLLKTLTEEKKSDQILSGIADTHLNASAAGQV</sequence>
<keyword evidence="2" id="KW-1185">Reference proteome</keyword>
<dbReference type="RefSeq" id="WP_114791132.1">
    <property type="nucleotide sequence ID" value="NZ_CP139960.1"/>
</dbReference>
<dbReference type="PANTHER" id="PTHR30565:SF9">
    <property type="entry name" value="PROTEIN YCIF"/>
    <property type="match status" value="1"/>
</dbReference>
<dbReference type="InterPro" id="IPR012347">
    <property type="entry name" value="Ferritin-like"/>
</dbReference>
<name>A0ABZ0W5H6_9BACT</name>
<evidence type="ECO:0000313" key="1">
    <source>
        <dbReference type="EMBL" id="WQD38371.1"/>
    </source>
</evidence>
<dbReference type="Proteomes" id="UP001325680">
    <property type="component" value="Chromosome"/>
</dbReference>
<dbReference type="Pfam" id="PF05974">
    <property type="entry name" value="DUF892"/>
    <property type="match status" value="1"/>
</dbReference>
<evidence type="ECO:0000313" key="2">
    <source>
        <dbReference type="Proteomes" id="UP001325680"/>
    </source>
</evidence>
<organism evidence="1 2">
    <name type="scientific">Niabella yanshanensis</name>
    <dbReference type="NCBI Taxonomy" id="577386"/>
    <lineage>
        <taxon>Bacteria</taxon>
        <taxon>Pseudomonadati</taxon>
        <taxon>Bacteroidota</taxon>
        <taxon>Chitinophagia</taxon>
        <taxon>Chitinophagales</taxon>
        <taxon>Chitinophagaceae</taxon>
        <taxon>Niabella</taxon>
    </lineage>
</organism>
<reference evidence="1 2" key="1">
    <citation type="submission" date="2023-12" db="EMBL/GenBank/DDBJ databases">
        <title>Genome sequencing and assembly of bacterial species from a model synthetic community.</title>
        <authorList>
            <person name="Hogle S.L."/>
        </authorList>
    </citation>
    <scope>NUCLEOTIDE SEQUENCE [LARGE SCALE GENOMIC DNA]</scope>
    <source>
        <strain evidence="1 2">HAMBI_3031</strain>
    </source>
</reference>
<gene>
    <name evidence="1" type="ORF">U0035_22105</name>
</gene>
<dbReference type="EMBL" id="CP139960">
    <property type="protein sequence ID" value="WQD38371.1"/>
    <property type="molecule type" value="Genomic_DNA"/>
</dbReference>
<dbReference type="CDD" id="cd07909">
    <property type="entry name" value="YciF"/>
    <property type="match status" value="1"/>
</dbReference>
<protein>
    <submittedName>
        <fullName evidence="1">Ferritin-like domain-containing protein</fullName>
    </submittedName>
</protein>
<dbReference type="InterPro" id="IPR009078">
    <property type="entry name" value="Ferritin-like_SF"/>
</dbReference>
<dbReference type="PANTHER" id="PTHR30565">
    <property type="entry name" value="PROTEIN YCIF"/>
    <property type="match status" value="1"/>
</dbReference>
<accession>A0ABZ0W5H6</accession>
<dbReference type="InterPro" id="IPR047114">
    <property type="entry name" value="YciF"/>
</dbReference>